<dbReference type="AlphaFoldDB" id="A0A1M7PVY0"/>
<dbReference type="RefSeq" id="WP_084097394.1">
    <property type="nucleotide sequence ID" value="NZ_FRCY01000011.1"/>
</dbReference>
<evidence type="ECO:0000313" key="2">
    <source>
        <dbReference type="Proteomes" id="UP000184513"/>
    </source>
</evidence>
<protein>
    <recommendedName>
        <fullName evidence="3">Transcription elongation factor, GreA/GreB, C-term</fullName>
    </recommendedName>
</protein>
<organism evidence="1 2">
    <name type="scientific">Cyclobacterium lianum</name>
    <dbReference type="NCBI Taxonomy" id="388280"/>
    <lineage>
        <taxon>Bacteria</taxon>
        <taxon>Pseudomonadati</taxon>
        <taxon>Bacteroidota</taxon>
        <taxon>Cytophagia</taxon>
        <taxon>Cytophagales</taxon>
        <taxon>Cyclobacteriaceae</taxon>
        <taxon>Cyclobacterium</taxon>
    </lineage>
</organism>
<proteinExistence type="predicted"/>
<sequence>MQTQGDQEEDGVLPDAISYKRRLQELAGRLNRERIEDLNEQITALREASQLETKSSAGDKYETGRERINQRLDMLVQQSALCKEGDHFLKKIKIVSQDRVEEGALLQLSFGWIWIAISLGKISIDGREIQLVSVRSPLVQSLILQKKGHRVDFRGKQVEIMGIW</sequence>
<name>A0A1M7PVY0_9BACT</name>
<dbReference type="STRING" id="388280.SAMN04488057_11140"/>
<reference evidence="1 2" key="1">
    <citation type="submission" date="2016-11" db="EMBL/GenBank/DDBJ databases">
        <authorList>
            <person name="Jaros S."/>
            <person name="Januszkiewicz K."/>
            <person name="Wedrychowicz H."/>
        </authorList>
    </citation>
    <scope>NUCLEOTIDE SEQUENCE [LARGE SCALE GENOMIC DNA]</scope>
    <source>
        <strain evidence="1 2">CGMCC 1.6102</strain>
    </source>
</reference>
<dbReference type="Proteomes" id="UP000184513">
    <property type="component" value="Unassembled WGS sequence"/>
</dbReference>
<dbReference type="EMBL" id="FRCY01000011">
    <property type="protein sequence ID" value="SHN21755.1"/>
    <property type="molecule type" value="Genomic_DNA"/>
</dbReference>
<keyword evidence="2" id="KW-1185">Reference proteome</keyword>
<gene>
    <name evidence="1" type="ORF">SAMN04488057_11140</name>
</gene>
<accession>A0A1M7PVY0</accession>
<evidence type="ECO:0008006" key="3">
    <source>
        <dbReference type="Google" id="ProtNLM"/>
    </source>
</evidence>
<evidence type="ECO:0000313" key="1">
    <source>
        <dbReference type="EMBL" id="SHN21755.1"/>
    </source>
</evidence>
<dbReference type="OrthoDB" id="667380at2"/>